<dbReference type="AlphaFoldDB" id="A0A369XTB9"/>
<dbReference type="EMBL" id="QPGA01000007">
    <property type="protein sequence ID" value="RDE51437.1"/>
    <property type="molecule type" value="Genomic_DNA"/>
</dbReference>
<feature type="domain" description="Transposase (putative) YhgA-like" evidence="1">
    <location>
        <begin position="52"/>
        <end position="245"/>
    </location>
</feature>
<reference evidence="2 3" key="1">
    <citation type="submission" date="2018-05" db="EMBL/GenBank/DDBJ databases">
        <title>Integrated omic analyses show evidence that a Ca. Accumulibacter phosphatis strain performs denitrification under micro-aerobic conditions.</title>
        <authorList>
            <person name="Camejo P.Y."/>
            <person name="Katherine M.D."/>
            <person name="Daniel N.R."/>
        </authorList>
    </citation>
    <scope>NUCLEOTIDE SEQUENCE [LARGE SCALE GENOMIC DNA]</scope>
    <source>
        <strain evidence="2">UW-LDO-IC</strain>
    </source>
</reference>
<dbReference type="Proteomes" id="UP000253831">
    <property type="component" value="Unassembled WGS sequence"/>
</dbReference>
<protein>
    <submittedName>
        <fullName evidence="2">Transposase</fullName>
    </submittedName>
</protein>
<organism evidence="2 3">
    <name type="scientific">Candidatus Accumulibacter meliphilus</name>
    <dbReference type="NCBI Taxonomy" id="2211374"/>
    <lineage>
        <taxon>Bacteria</taxon>
        <taxon>Pseudomonadati</taxon>
        <taxon>Pseudomonadota</taxon>
        <taxon>Betaproteobacteria</taxon>
        <taxon>Candidatus Accumulibacter</taxon>
    </lineage>
</organism>
<dbReference type="PANTHER" id="PTHR34611">
    <property type="match status" value="1"/>
</dbReference>
<comment type="caution">
    <text evidence="2">The sequence shown here is derived from an EMBL/GenBank/DDBJ whole genome shotgun (WGS) entry which is preliminary data.</text>
</comment>
<gene>
    <name evidence="2" type="ORF">DVS81_05780</name>
</gene>
<dbReference type="InterPro" id="IPR006842">
    <property type="entry name" value="Transposase_31"/>
</dbReference>
<evidence type="ECO:0000313" key="3">
    <source>
        <dbReference type="Proteomes" id="UP000253831"/>
    </source>
</evidence>
<proteinExistence type="predicted"/>
<evidence type="ECO:0000259" key="1">
    <source>
        <dbReference type="Pfam" id="PF04754"/>
    </source>
</evidence>
<evidence type="ECO:0000313" key="2">
    <source>
        <dbReference type="EMBL" id="RDE51437.1"/>
    </source>
</evidence>
<dbReference type="PANTHER" id="PTHR34611:SF2">
    <property type="entry name" value="INACTIVE RECOMBINATION-PROMOTING NUCLEASE-LIKE PROTEIN RPNE-RELATED"/>
    <property type="match status" value="1"/>
</dbReference>
<name>A0A369XTB9_9PROT</name>
<accession>A0A369XTB9</accession>
<dbReference type="InterPro" id="IPR051699">
    <property type="entry name" value="Rpn/YhgA-like_nuclease"/>
</dbReference>
<dbReference type="Pfam" id="PF04754">
    <property type="entry name" value="Transposase_31"/>
    <property type="match status" value="1"/>
</dbReference>
<sequence length="367" mass="41278">MLSALTFKESLFTGALDGSGGKGILQGTHPFSSLPFARPCSGATIDAMVHLHDAGYKYLFSHADLVRELLEVFAPPGLSELLDYGTLRPETGNFITPAMKKREDDVVWSIELKGQRIYLYLLLEFQASIDKGMPVRMMQYVAALYDHLVRSKTVDPADGLPPVLPIVIYNGDTRWKHSPEVFDLIQPHPAVLTEFQPKLKFWLLDEGRFSAEYLEGLQRVMAAIFRMEHTHDTDDAKRAIRYLGRAVAQSPFKQTIDRAVMQWMQYRLSRKMPGLPLPELDDMLKGTEMLETNIDQWKAKAVAEGLQIGKLEGEARALQRLLSQRFGAIPMDIVERIAAAKLEQVETWFDAAITAPDIGSVFTPTQN</sequence>